<dbReference type="InParanoid" id="A0A1B7MI44"/>
<dbReference type="EMBL" id="KV449062">
    <property type="protein sequence ID" value="OAX32270.1"/>
    <property type="molecule type" value="Genomic_DNA"/>
</dbReference>
<reference evidence="2 3" key="1">
    <citation type="submission" date="2016-06" db="EMBL/GenBank/DDBJ databases">
        <title>Comparative genomics of the ectomycorrhizal sister species Rhizopogon vinicolor and Rhizopogon vesiculosus (Basidiomycota: Boletales) reveals a divergence of the mating type B locus.</title>
        <authorList>
            <consortium name="DOE Joint Genome Institute"/>
            <person name="Mujic A.B."/>
            <person name="Kuo A."/>
            <person name="Tritt A."/>
            <person name="Lipzen A."/>
            <person name="Chen C."/>
            <person name="Johnson J."/>
            <person name="Sharma A."/>
            <person name="Barry K."/>
            <person name="Grigoriev I.V."/>
            <person name="Spatafora J.W."/>
        </authorList>
    </citation>
    <scope>NUCLEOTIDE SEQUENCE [LARGE SCALE GENOMIC DNA]</scope>
    <source>
        <strain evidence="2 3">AM-OR11-026</strain>
    </source>
</reference>
<dbReference type="PROSITE" id="PS50082">
    <property type="entry name" value="WD_REPEATS_2"/>
    <property type="match status" value="1"/>
</dbReference>
<evidence type="ECO:0000313" key="2">
    <source>
        <dbReference type="EMBL" id="OAX32270.1"/>
    </source>
</evidence>
<gene>
    <name evidence="2" type="ORF">K503DRAFT_625639</name>
</gene>
<feature type="repeat" description="WD" evidence="1">
    <location>
        <begin position="80"/>
        <end position="112"/>
    </location>
</feature>
<dbReference type="InterPro" id="IPR015943">
    <property type="entry name" value="WD40/YVTN_repeat-like_dom_sf"/>
</dbReference>
<proteinExistence type="predicted"/>
<sequence>MYSRTQFIGLLSLSVIPLSFHHRCKILLRLCCYTKNLLSPLELICRRAGMAEQEMPIPVLLVLHSTVRFSPQSLEDGEPWKGKGGTILALALSPNGKTIACGREDGSVQRWDTDGKMMKSIWTGHIGGVRSL</sequence>
<keyword evidence="3" id="KW-1185">Reference proteome</keyword>
<dbReference type="AlphaFoldDB" id="A0A1B7MI44"/>
<evidence type="ECO:0000313" key="3">
    <source>
        <dbReference type="Proteomes" id="UP000092154"/>
    </source>
</evidence>
<dbReference type="OrthoDB" id="2688548at2759"/>
<organism evidence="2 3">
    <name type="scientific">Rhizopogon vinicolor AM-OR11-026</name>
    <dbReference type="NCBI Taxonomy" id="1314800"/>
    <lineage>
        <taxon>Eukaryota</taxon>
        <taxon>Fungi</taxon>
        <taxon>Dikarya</taxon>
        <taxon>Basidiomycota</taxon>
        <taxon>Agaricomycotina</taxon>
        <taxon>Agaricomycetes</taxon>
        <taxon>Agaricomycetidae</taxon>
        <taxon>Boletales</taxon>
        <taxon>Suillineae</taxon>
        <taxon>Rhizopogonaceae</taxon>
        <taxon>Rhizopogon</taxon>
    </lineage>
</organism>
<dbReference type="Gene3D" id="2.130.10.10">
    <property type="entry name" value="YVTN repeat-like/Quinoprotein amine dehydrogenase"/>
    <property type="match status" value="1"/>
</dbReference>
<keyword evidence="1" id="KW-0853">WD repeat</keyword>
<protein>
    <submittedName>
        <fullName evidence="2">Uncharacterized protein</fullName>
    </submittedName>
</protein>
<dbReference type="InterPro" id="IPR001680">
    <property type="entry name" value="WD40_rpt"/>
</dbReference>
<evidence type="ECO:0000256" key="1">
    <source>
        <dbReference type="PROSITE-ProRule" id="PRU00221"/>
    </source>
</evidence>
<dbReference type="Proteomes" id="UP000092154">
    <property type="component" value="Unassembled WGS sequence"/>
</dbReference>
<accession>A0A1B7MI44</accession>
<dbReference type="SUPFAM" id="SSF69322">
    <property type="entry name" value="Tricorn protease domain 2"/>
    <property type="match status" value="1"/>
</dbReference>
<name>A0A1B7MI44_9AGAM</name>